<organism evidence="3 4">
    <name type="scientific">Methylovirgula ligni</name>
    <dbReference type="NCBI Taxonomy" id="569860"/>
    <lineage>
        <taxon>Bacteria</taxon>
        <taxon>Pseudomonadati</taxon>
        <taxon>Pseudomonadota</taxon>
        <taxon>Alphaproteobacteria</taxon>
        <taxon>Hyphomicrobiales</taxon>
        <taxon>Beijerinckiaceae</taxon>
        <taxon>Methylovirgula</taxon>
    </lineage>
</organism>
<name>A0A3D9Z781_9HYPH</name>
<protein>
    <submittedName>
        <fullName evidence="3">Extensin-like protein</fullName>
    </submittedName>
</protein>
<sequence>MARRVLPLAAAAALVFELAGCSNYEAQRPAWRAEAENACLAQNLIHESAYVRPVQAIDGPGICGLTRPFKVAALLDGAVMLDGNYVLDCPMIAALNAWVHDVVEPAAQTRYNERVVEITTFGTYSCRGINGEFGSRLSEHAFGNAIDVSGFILQDGRKLVIAHDWNFGDPQSQAFLRDVDNGACGDFTTVLGPGYNFLHYNHFHLDLAMRGNTSTGPRRVCKPHPGILPQDHPPDGLPEPPPLDEEMDVSQAGAGVDQPVSLHAGPGSPDASLPPAPSSPPRSYARDYQALSSDALPPEPVAPQRGTLRADGAYVPEGKPSDWDLH</sequence>
<evidence type="ECO:0000313" key="3">
    <source>
        <dbReference type="EMBL" id="REF89399.1"/>
    </source>
</evidence>
<evidence type="ECO:0000256" key="1">
    <source>
        <dbReference type="SAM" id="MobiDB-lite"/>
    </source>
</evidence>
<dbReference type="AlphaFoldDB" id="A0A3D9Z781"/>
<dbReference type="EMBL" id="QUMO01000001">
    <property type="protein sequence ID" value="REF89399.1"/>
    <property type="molecule type" value="Genomic_DNA"/>
</dbReference>
<feature type="region of interest" description="Disordered" evidence="1">
    <location>
        <begin position="215"/>
        <end position="326"/>
    </location>
</feature>
<evidence type="ECO:0000313" key="4">
    <source>
        <dbReference type="Proteomes" id="UP000256900"/>
    </source>
</evidence>
<proteinExistence type="predicted"/>
<reference evidence="3 4" key="1">
    <citation type="submission" date="2018-08" db="EMBL/GenBank/DDBJ databases">
        <title>Genomic Encyclopedia of Type Strains, Phase IV (KMG-IV): sequencing the most valuable type-strain genomes for metagenomic binning, comparative biology and taxonomic classification.</title>
        <authorList>
            <person name="Goeker M."/>
        </authorList>
    </citation>
    <scope>NUCLEOTIDE SEQUENCE [LARGE SCALE GENOMIC DNA]</scope>
    <source>
        <strain evidence="3 4">BW863</strain>
    </source>
</reference>
<comment type="caution">
    <text evidence="3">The sequence shown here is derived from an EMBL/GenBank/DDBJ whole genome shotgun (WGS) entry which is preliminary data.</text>
</comment>
<keyword evidence="4" id="KW-1185">Reference proteome</keyword>
<feature type="domain" description="Extensin-like C-terminal" evidence="2">
    <location>
        <begin position="38"/>
        <end position="213"/>
    </location>
</feature>
<dbReference type="RefSeq" id="WP_115835173.1">
    <property type="nucleotide sequence ID" value="NZ_CP025086.1"/>
</dbReference>
<gene>
    <name evidence="3" type="ORF">DES32_0620</name>
</gene>
<dbReference type="OrthoDB" id="9809788at2"/>
<evidence type="ECO:0000259" key="2">
    <source>
        <dbReference type="Pfam" id="PF06904"/>
    </source>
</evidence>
<dbReference type="InterPro" id="IPR009683">
    <property type="entry name" value="Extensin-like_C"/>
</dbReference>
<accession>A0A3D9Z781</accession>
<dbReference type="Pfam" id="PF06904">
    <property type="entry name" value="Extensin-like_C"/>
    <property type="match status" value="1"/>
</dbReference>
<dbReference type="Proteomes" id="UP000256900">
    <property type="component" value="Unassembled WGS sequence"/>
</dbReference>